<feature type="repeat" description="TPR" evidence="8">
    <location>
        <begin position="160"/>
        <end position="193"/>
    </location>
</feature>
<keyword evidence="7 8" id="KW-0802">TPR repeat</keyword>
<evidence type="ECO:0000256" key="4">
    <source>
        <dbReference type="ARBA" id="ARBA00022676"/>
    </source>
</evidence>
<evidence type="ECO:0000313" key="11">
    <source>
        <dbReference type="Proteomes" id="UP000608154"/>
    </source>
</evidence>
<evidence type="ECO:0000256" key="7">
    <source>
        <dbReference type="ARBA" id="ARBA00022803"/>
    </source>
</evidence>
<feature type="domain" description="O-GlcNAc transferase C-terminal" evidence="9">
    <location>
        <begin position="369"/>
        <end position="522"/>
    </location>
</feature>
<dbReference type="GO" id="GO:0097363">
    <property type="term" value="F:protein O-acetylglucosaminyltransferase activity"/>
    <property type="evidence" value="ECO:0007669"/>
    <property type="project" value="UniProtKB-EC"/>
</dbReference>
<dbReference type="Pfam" id="PF13432">
    <property type="entry name" value="TPR_16"/>
    <property type="match status" value="2"/>
</dbReference>
<dbReference type="EC" id="2.4.1.255" evidence="3"/>
<accession>A0A916TQA4</accession>
<evidence type="ECO:0000256" key="8">
    <source>
        <dbReference type="PROSITE-ProRule" id="PRU00339"/>
    </source>
</evidence>
<keyword evidence="6" id="KW-0677">Repeat</keyword>
<dbReference type="SUPFAM" id="SSF48452">
    <property type="entry name" value="TPR-like"/>
    <property type="match status" value="1"/>
</dbReference>
<dbReference type="InterPro" id="IPR011990">
    <property type="entry name" value="TPR-like_helical_dom_sf"/>
</dbReference>
<feature type="domain" description="O-GlcNAc transferase C-terminal" evidence="9">
    <location>
        <begin position="536"/>
        <end position="720"/>
    </location>
</feature>
<dbReference type="Pfam" id="PF13844">
    <property type="entry name" value="Glyco_transf_41"/>
    <property type="match status" value="2"/>
</dbReference>
<dbReference type="SMART" id="SM00028">
    <property type="entry name" value="TPR"/>
    <property type="match status" value="7"/>
</dbReference>
<dbReference type="Gene3D" id="3.40.50.11380">
    <property type="match status" value="1"/>
</dbReference>
<gene>
    <name evidence="10" type="ORF">GCM10011494_08600</name>
</gene>
<dbReference type="AlphaFoldDB" id="A0A916TQA4"/>
<dbReference type="PANTHER" id="PTHR44998:SF1">
    <property type="entry name" value="UDP-N-ACETYLGLUCOSAMINE--PEPTIDE N-ACETYLGLUCOSAMINYLTRANSFERASE 110 KDA SUBUNIT"/>
    <property type="match status" value="1"/>
</dbReference>
<dbReference type="Gene3D" id="1.25.40.10">
    <property type="entry name" value="Tetratricopeptide repeat domain"/>
    <property type="match status" value="4"/>
</dbReference>
<evidence type="ECO:0000256" key="6">
    <source>
        <dbReference type="ARBA" id="ARBA00022737"/>
    </source>
</evidence>
<feature type="repeat" description="TPR" evidence="8">
    <location>
        <begin position="194"/>
        <end position="227"/>
    </location>
</feature>
<evidence type="ECO:0000313" key="10">
    <source>
        <dbReference type="EMBL" id="GGB92505.1"/>
    </source>
</evidence>
<sequence length="744" mass="81558">MSGLESVLIKAKSAAKRGEIESARALYRQALDQFPRNKRLQAALRALDAPAPANGNAAQRQLDAMVEAYKSGRMEDAARLGAQLGEAFPHNYTIHNLQGAALLALDDLPAAEAAFWRALTADPKAAASSNNLAIVLKRQGKLAEAEEVYRKVAADNPDYADARYNLANLLEQSGRTDEAEEYYAQALRISPDYADAHYNLGNLKANRLLHADALAHLERAAQLRPAHSDAHNNMGSALFALDRVDEALAAYDKALGADPANTGAMVNKGKALVKTGELPDAIAAFRSALAVDPNDGGAHLYALFQEAHICDWSTRAEFARLPASSMDSVPPFAAFTFVDDPMHQRARSHAFAARTFAPDIAEVPAPAPSADGRIRIGYFSADFHDHATMYLLAGVLREHDRSRYAIHAYSYGPRREDDAMRAHLLAHVDSFTEIGGMTDEQVAARARGDGIDIAVDLKGFTRGSRSRMFGQRLAPVQINYLGYPGTMGHPAFDYFIADHVTVPSGSEFHFSEKIVRLAGAYQPNDDQRAIVPGARGRAGHGLPEDAFVFCSFNDTYKITPREFDIWSRLLGKVEGSVLWLFRTNTWAEGNLMREAEARGIDRSRLVFAPWMPHREHLGRLGHADLFLDSFAVNAHTTASDALWAGLPVLTMPGRQFVARVAASLVQAAGLPELVVSSEAEYEAMALDLASHPEKLRDLRGRLAERRAEAPLFRTADYTRRLERAFEAMHARRVKGLVPDHLDIA</sequence>
<dbReference type="PANTHER" id="PTHR44998">
    <property type="match status" value="1"/>
</dbReference>
<evidence type="ECO:0000256" key="5">
    <source>
        <dbReference type="ARBA" id="ARBA00022679"/>
    </source>
</evidence>
<evidence type="ECO:0000256" key="1">
    <source>
        <dbReference type="ARBA" id="ARBA00004922"/>
    </source>
</evidence>
<comment type="caution">
    <text evidence="10">The sequence shown here is derived from an EMBL/GenBank/DDBJ whole genome shotgun (WGS) entry which is preliminary data.</text>
</comment>
<dbReference type="Proteomes" id="UP000608154">
    <property type="component" value="Unassembled WGS sequence"/>
</dbReference>
<protein>
    <recommendedName>
        <fullName evidence="3">protein O-GlcNAc transferase</fullName>
        <ecNumber evidence="3">2.4.1.255</ecNumber>
    </recommendedName>
</protein>
<dbReference type="Gene3D" id="3.40.50.2000">
    <property type="entry name" value="Glycogen Phosphorylase B"/>
    <property type="match status" value="1"/>
</dbReference>
<feature type="repeat" description="TPR" evidence="8">
    <location>
        <begin position="262"/>
        <end position="295"/>
    </location>
</feature>
<keyword evidence="4" id="KW-0328">Glycosyltransferase</keyword>
<keyword evidence="11" id="KW-1185">Reference proteome</keyword>
<reference evidence="10" key="2">
    <citation type="submission" date="2020-09" db="EMBL/GenBank/DDBJ databases">
        <authorList>
            <person name="Sun Q."/>
            <person name="Zhou Y."/>
        </authorList>
    </citation>
    <scope>NUCLEOTIDE SEQUENCE</scope>
    <source>
        <strain evidence="10">CGMCC 1.15095</strain>
    </source>
</reference>
<dbReference type="PROSITE" id="PS50005">
    <property type="entry name" value="TPR"/>
    <property type="match status" value="4"/>
</dbReference>
<evidence type="ECO:0000256" key="2">
    <source>
        <dbReference type="ARBA" id="ARBA00005386"/>
    </source>
</evidence>
<feature type="repeat" description="TPR" evidence="8">
    <location>
        <begin position="228"/>
        <end position="261"/>
    </location>
</feature>
<dbReference type="Pfam" id="PF14559">
    <property type="entry name" value="TPR_19"/>
    <property type="match status" value="1"/>
</dbReference>
<dbReference type="InterPro" id="IPR029489">
    <property type="entry name" value="OGT/SEC/SPY_C"/>
</dbReference>
<name>A0A916TQA4_9SPHN</name>
<reference evidence="10" key="1">
    <citation type="journal article" date="2014" name="Int. J. Syst. Evol. Microbiol.">
        <title>Complete genome sequence of Corynebacterium casei LMG S-19264T (=DSM 44701T), isolated from a smear-ripened cheese.</title>
        <authorList>
            <consortium name="US DOE Joint Genome Institute (JGI-PGF)"/>
            <person name="Walter F."/>
            <person name="Albersmeier A."/>
            <person name="Kalinowski J."/>
            <person name="Ruckert C."/>
        </authorList>
    </citation>
    <scope>NUCLEOTIDE SEQUENCE</scope>
    <source>
        <strain evidence="10">CGMCC 1.15095</strain>
    </source>
</reference>
<comment type="pathway">
    <text evidence="1">Protein modification; protein glycosylation.</text>
</comment>
<evidence type="ECO:0000256" key="3">
    <source>
        <dbReference type="ARBA" id="ARBA00011970"/>
    </source>
</evidence>
<proteinExistence type="inferred from homology"/>
<evidence type="ECO:0000259" key="9">
    <source>
        <dbReference type="Pfam" id="PF13844"/>
    </source>
</evidence>
<dbReference type="RefSeq" id="WP_188768760.1">
    <property type="nucleotide sequence ID" value="NZ_BMHK01000004.1"/>
</dbReference>
<organism evidence="10 11">
    <name type="scientific">Novosphingobium endophyticum</name>
    <dbReference type="NCBI Taxonomy" id="1955250"/>
    <lineage>
        <taxon>Bacteria</taxon>
        <taxon>Pseudomonadati</taxon>
        <taxon>Pseudomonadota</taxon>
        <taxon>Alphaproteobacteria</taxon>
        <taxon>Sphingomonadales</taxon>
        <taxon>Sphingomonadaceae</taxon>
        <taxon>Novosphingobium</taxon>
    </lineage>
</organism>
<keyword evidence="5" id="KW-0808">Transferase</keyword>
<comment type="similarity">
    <text evidence="2">Belongs to the glycosyltransferase 41 family. O-GlcNAc transferase subfamily.</text>
</comment>
<dbReference type="EMBL" id="BMHK01000004">
    <property type="protein sequence ID" value="GGB92505.1"/>
    <property type="molecule type" value="Genomic_DNA"/>
</dbReference>
<dbReference type="PROSITE" id="PS50293">
    <property type="entry name" value="TPR_REGION"/>
    <property type="match status" value="2"/>
</dbReference>
<dbReference type="InterPro" id="IPR019734">
    <property type="entry name" value="TPR_rpt"/>
</dbReference>